<protein>
    <submittedName>
        <fullName evidence="3">PEP-CTERM sorting domain-containing protein</fullName>
    </submittedName>
</protein>
<dbReference type="InterPro" id="IPR013424">
    <property type="entry name" value="Ice-binding_C"/>
</dbReference>
<evidence type="ECO:0000313" key="4">
    <source>
        <dbReference type="Proteomes" id="UP001336250"/>
    </source>
</evidence>
<proteinExistence type="predicted"/>
<evidence type="ECO:0000256" key="1">
    <source>
        <dbReference type="SAM" id="SignalP"/>
    </source>
</evidence>
<reference evidence="3 4" key="1">
    <citation type="submission" date="2024-02" db="EMBL/GenBank/DDBJ databases">
        <title>Genome sequence of Aquincola sp. MAHUQ-54.</title>
        <authorList>
            <person name="Huq M.A."/>
        </authorList>
    </citation>
    <scope>NUCLEOTIDE SEQUENCE [LARGE SCALE GENOMIC DNA]</scope>
    <source>
        <strain evidence="3 4">MAHUQ-54</strain>
    </source>
</reference>
<feature type="chain" id="PRO_5043723763" evidence="1">
    <location>
        <begin position="23"/>
        <end position="217"/>
    </location>
</feature>
<comment type="caution">
    <text evidence="3">The sequence shown here is derived from an EMBL/GenBank/DDBJ whole genome shotgun (WGS) entry which is preliminary data.</text>
</comment>
<accession>A0AAW9QCI0</accession>
<keyword evidence="4" id="KW-1185">Reference proteome</keyword>
<keyword evidence="1" id="KW-0732">Signal</keyword>
<dbReference type="Proteomes" id="UP001336250">
    <property type="component" value="Unassembled WGS sequence"/>
</dbReference>
<evidence type="ECO:0000313" key="3">
    <source>
        <dbReference type="EMBL" id="MEF7617561.1"/>
    </source>
</evidence>
<dbReference type="RefSeq" id="WP_332293323.1">
    <property type="nucleotide sequence ID" value="NZ_JAZIBG010000058.1"/>
</dbReference>
<sequence length="217" mass="22054">MRDTRRLLCGLAAAGMPLLAQALDGITDRPGDFLATFAGSSTSTDLDVLSATVTYDASSDLFMLSSTMSGAIGGTPTGFYVWGVNRGAGTAGFAANGIDGVRFDRVVLLRPDGTGSVGGAGNLPAGSVTISGNTITGIVSGALLPSTGFDKRDYTWNLWPRDGSFSGFAAISDFAPDNASFTSTPGPVPEPSTYALMLAGIAAVGWAARRRGTRAGA</sequence>
<dbReference type="NCBIfam" id="TIGR02595">
    <property type="entry name" value="PEP_CTERM"/>
    <property type="match status" value="1"/>
</dbReference>
<gene>
    <name evidence="3" type="ORF">V4F39_26865</name>
</gene>
<feature type="signal peptide" evidence="1">
    <location>
        <begin position="1"/>
        <end position="22"/>
    </location>
</feature>
<evidence type="ECO:0000259" key="2">
    <source>
        <dbReference type="Pfam" id="PF07589"/>
    </source>
</evidence>
<dbReference type="EMBL" id="JAZIBG010000058">
    <property type="protein sequence ID" value="MEF7617561.1"/>
    <property type="molecule type" value="Genomic_DNA"/>
</dbReference>
<dbReference type="Pfam" id="PF07589">
    <property type="entry name" value="PEP-CTERM"/>
    <property type="match status" value="1"/>
</dbReference>
<feature type="domain" description="Ice-binding protein C-terminal" evidence="2">
    <location>
        <begin position="187"/>
        <end position="211"/>
    </location>
</feature>
<organism evidence="3 4">
    <name type="scientific">Aquincola agrisoli</name>
    <dbReference type="NCBI Taxonomy" id="3119538"/>
    <lineage>
        <taxon>Bacteria</taxon>
        <taxon>Pseudomonadati</taxon>
        <taxon>Pseudomonadota</taxon>
        <taxon>Betaproteobacteria</taxon>
        <taxon>Burkholderiales</taxon>
        <taxon>Sphaerotilaceae</taxon>
        <taxon>Aquincola</taxon>
    </lineage>
</organism>
<dbReference type="AlphaFoldDB" id="A0AAW9QCI0"/>
<name>A0AAW9QCI0_9BURK</name>